<evidence type="ECO:0000256" key="2">
    <source>
        <dbReference type="SAM" id="MobiDB-lite"/>
    </source>
</evidence>
<feature type="domain" description="DUF4174" evidence="4">
    <location>
        <begin position="26"/>
        <end position="136"/>
    </location>
</feature>
<evidence type="ECO:0000259" key="4">
    <source>
        <dbReference type="Pfam" id="PF13778"/>
    </source>
</evidence>
<feature type="chain" id="PRO_5037710556" description="DUF4174 domain-containing protein" evidence="3">
    <location>
        <begin position="21"/>
        <end position="158"/>
    </location>
</feature>
<evidence type="ECO:0000256" key="1">
    <source>
        <dbReference type="ARBA" id="ARBA00022729"/>
    </source>
</evidence>
<name>A0A917EAG6_9FLAO</name>
<evidence type="ECO:0000313" key="6">
    <source>
        <dbReference type="Proteomes" id="UP000599688"/>
    </source>
</evidence>
<dbReference type="Pfam" id="PF13778">
    <property type="entry name" value="DUF4174"/>
    <property type="match status" value="1"/>
</dbReference>
<reference evidence="5 6" key="1">
    <citation type="journal article" date="2014" name="Int. J. Syst. Evol. Microbiol.">
        <title>Complete genome sequence of Corynebacterium casei LMG S-19264T (=DSM 44701T), isolated from a smear-ripened cheese.</title>
        <authorList>
            <consortium name="US DOE Joint Genome Institute (JGI-PGF)"/>
            <person name="Walter F."/>
            <person name="Albersmeier A."/>
            <person name="Kalinowski J."/>
            <person name="Ruckert C."/>
        </authorList>
    </citation>
    <scope>NUCLEOTIDE SEQUENCE [LARGE SCALE GENOMIC DNA]</scope>
    <source>
        <strain evidence="5 6">CGMCC 1.12925</strain>
    </source>
</reference>
<sequence>MNKVFCILFLCIIGSLNINAQATKDKERRWLVLLSPEDEHPQLQKQIDAIQANQDAAIERKIGVIQITNQETKAIFNSPIKNFNLADSFQNLQTKDSDFELVLIGLDNNTKLKRTKAIDADDLFKLIDRMPMRKAEIQQKKRKERLEEKRKNEHQKSK</sequence>
<dbReference type="EMBL" id="BMGL01000009">
    <property type="protein sequence ID" value="GGE16347.1"/>
    <property type="molecule type" value="Genomic_DNA"/>
</dbReference>
<evidence type="ECO:0000313" key="5">
    <source>
        <dbReference type="EMBL" id="GGE16347.1"/>
    </source>
</evidence>
<gene>
    <name evidence="5" type="ORF">GCM10010831_17050</name>
</gene>
<feature type="region of interest" description="Disordered" evidence="2">
    <location>
        <begin position="134"/>
        <end position="158"/>
    </location>
</feature>
<organism evidence="5 6">
    <name type="scientific">Psychroflexus salis</name>
    <dbReference type="NCBI Taxonomy" id="1526574"/>
    <lineage>
        <taxon>Bacteria</taxon>
        <taxon>Pseudomonadati</taxon>
        <taxon>Bacteroidota</taxon>
        <taxon>Flavobacteriia</taxon>
        <taxon>Flavobacteriales</taxon>
        <taxon>Flavobacteriaceae</taxon>
        <taxon>Psychroflexus</taxon>
    </lineage>
</organism>
<comment type="caution">
    <text evidence="5">The sequence shown here is derived from an EMBL/GenBank/DDBJ whole genome shotgun (WGS) entry which is preliminary data.</text>
</comment>
<proteinExistence type="predicted"/>
<feature type="signal peptide" evidence="3">
    <location>
        <begin position="1"/>
        <end position="20"/>
    </location>
</feature>
<evidence type="ECO:0000256" key="3">
    <source>
        <dbReference type="SAM" id="SignalP"/>
    </source>
</evidence>
<dbReference type="Proteomes" id="UP000599688">
    <property type="component" value="Unassembled WGS sequence"/>
</dbReference>
<dbReference type="RefSeq" id="WP_188406414.1">
    <property type="nucleotide sequence ID" value="NZ_BMGL01000009.1"/>
</dbReference>
<dbReference type="AlphaFoldDB" id="A0A917EAG6"/>
<protein>
    <recommendedName>
        <fullName evidence="4">DUF4174 domain-containing protein</fullName>
    </recommendedName>
</protein>
<accession>A0A917EAG6</accession>
<keyword evidence="6" id="KW-1185">Reference proteome</keyword>
<keyword evidence="1 3" id="KW-0732">Signal</keyword>
<dbReference type="InterPro" id="IPR025232">
    <property type="entry name" value="DUF4174"/>
</dbReference>